<accession>A0A839QQL2</accession>
<evidence type="ECO:0000313" key="9">
    <source>
        <dbReference type="EMBL" id="MBB3022065.1"/>
    </source>
</evidence>
<evidence type="ECO:0000256" key="4">
    <source>
        <dbReference type="ARBA" id="ARBA00022692"/>
    </source>
</evidence>
<evidence type="ECO:0000313" key="10">
    <source>
        <dbReference type="Proteomes" id="UP000568050"/>
    </source>
</evidence>
<dbReference type="Pfam" id="PF03601">
    <property type="entry name" value="Cons_hypoth698"/>
    <property type="match status" value="1"/>
</dbReference>
<dbReference type="InterPro" id="IPR018383">
    <property type="entry name" value="UPF0324_pro"/>
</dbReference>
<feature type="transmembrane region" description="Helical" evidence="8">
    <location>
        <begin position="151"/>
        <end position="168"/>
    </location>
</feature>
<feature type="transmembrane region" description="Helical" evidence="8">
    <location>
        <begin position="312"/>
        <end position="331"/>
    </location>
</feature>
<reference evidence="9 10" key="1">
    <citation type="submission" date="2020-08" db="EMBL/GenBank/DDBJ databases">
        <title>Sequencing the genomes of 1000 actinobacteria strains.</title>
        <authorList>
            <person name="Klenk H.-P."/>
        </authorList>
    </citation>
    <scope>NUCLEOTIDE SEQUENCE [LARGE SCALE GENOMIC DNA]</scope>
    <source>
        <strain evidence="9 10">DSM 23040</strain>
    </source>
</reference>
<keyword evidence="10" id="KW-1185">Reference proteome</keyword>
<evidence type="ECO:0000256" key="7">
    <source>
        <dbReference type="SAM" id="MobiDB-lite"/>
    </source>
</evidence>
<keyword evidence="3" id="KW-1003">Cell membrane</keyword>
<comment type="similarity">
    <text evidence="2">Belongs to the UPF0324 family.</text>
</comment>
<keyword evidence="4 8" id="KW-0812">Transmembrane</keyword>
<feature type="transmembrane region" description="Helical" evidence="8">
    <location>
        <begin position="180"/>
        <end position="201"/>
    </location>
</feature>
<organism evidence="9 10">
    <name type="scientific">Helcobacillus massiliensis</name>
    <dbReference type="NCBI Taxonomy" id="521392"/>
    <lineage>
        <taxon>Bacteria</taxon>
        <taxon>Bacillati</taxon>
        <taxon>Actinomycetota</taxon>
        <taxon>Actinomycetes</taxon>
        <taxon>Micrococcales</taxon>
        <taxon>Dermabacteraceae</taxon>
        <taxon>Helcobacillus</taxon>
    </lineage>
</organism>
<dbReference type="EMBL" id="JACHWP010000001">
    <property type="protein sequence ID" value="MBB3022065.1"/>
    <property type="molecule type" value="Genomic_DNA"/>
</dbReference>
<dbReference type="RefSeq" id="WP_183373817.1">
    <property type="nucleotide sequence ID" value="NZ_CBCSFZ010000015.1"/>
</dbReference>
<comment type="caution">
    <text evidence="9">The sequence shown here is derived from an EMBL/GenBank/DDBJ whole genome shotgun (WGS) entry which is preliminary data.</text>
</comment>
<dbReference type="Proteomes" id="UP000568050">
    <property type="component" value="Unassembled WGS sequence"/>
</dbReference>
<evidence type="ECO:0000256" key="5">
    <source>
        <dbReference type="ARBA" id="ARBA00022989"/>
    </source>
</evidence>
<proteinExistence type="inferred from homology"/>
<name>A0A839QQL2_9MICO</name>
<keyword evidence="6 8" id="KW-0472">Membrane</keyword>
<gene>
    <name evidence="9" type="ORF">FHX50_000313</name>
</gene>
<dbReference type="GO" id="GO:0005886">
    <property type="term" value="C:plasma membrane"/>
    <property type="evidence" value="ECO:0007669"/>
    <property type="project" value="UniProtKB-SubCell"/>
</dbReference>
<dbReference type="PANTHER" id="PTHR30106">
    <property type="entry name" value="INNER MEMBRANE PROTEIN YEIH-RELATED"/>
    <property type="match status" value="1"/>
</dbReference>
<evidence type="ECO:0000256" key="2">
    <source>
        <dbReference type="ARBA" id="ARBA00007977"/>
    </source>
</evidence>
<evidence type="ECO:0000256" key="1">
    <source>
        <dbReference type="ARBA" id="ARBA00004651"/>
    </source>
</evidence>
<feature type="compositionally biased region" description="Low complexity" evidence="7">
    <location>
        <begin position="1"/>
        <end position="24"/>
    </location>
</feature>
<sequence>MSRHASTPQTLTAPAPAATQAPATAPAPDPGPRRGIGGLIPGIALCAAGIALAFAISTVTGPISALMIAIVLGMLMRNTIRVPDLVEPGIAFSAKHLLRAGIVVLGLQLAIGDILALGWGVLLLVVAVVVIGLASSLAMGSMLGLSRPHSLLIGCGFSICGAAAVAGADGVIQDKKEEEVVSAVALVVVFGTIMIPLLPLMASAIGFTTDQTAMWAGASVHEVAQVVAIGGALGGAALGAAVIVKLARVLVLAPVMAGIAIVERRRLRQRGADASATTMPPVMPMFVALFIVAVILRSILPMPQGLLDAASLVQTLLLGAAMFGLGAGVKLSMFRRLGLRPVILALGSTVAVTVVGGLGAALLA</sequence>
<feature type="transmembrane region" description="Helical" evidence="8">
    <location>
        <begin position="213"/>
        <end position="233"/>
    </location>
</feature>
<feature type="region of interest" description="Disordered" evidence="7">
    <location>
        <begin position="1"/>
        <end position="30"/>
    </location>
</feature>
<evidence type="ECO:0000256" key="6">
    <source>
        <dbReference type="ARBA" id="ARBA00023136"/>
    </source>
</evidence>
<comment type="subcellular location">
    <subcellularLocation>
        <location evidence="1">Cell membrane</location>
        <topology evidence="1">Multi-pass membrane protein</topology>
    </subcellularLocation>
</comment>
<evidence type="ECO:0000256" key="3">
    <source>
        <dbReference type="ARBA" id="ARBA00022475"/>
    </source>
</evidence>
<feature type="transmembrane region" description="Helical" evidence="8">
    <location>
        <begin position="282"/>
        <end position="300"/>
    </location>
</feature>
<dbReference type="AlphaFoldDB" id="A0A839QQL2"/>
<feature type="transmembrane region" description="Helical" evidence="8">
    <location>
        <begin position="117"/>
        <end position="139"/>
    </location>
</feature>
<feature type="transmembrane region" description="Helical" evidence="8">
    <location>
        <begin position="343"/>
        <end position="363"/>
    </location>
</feature>
<keyword evidence="5 8" id="KW-1133">Transmembrane helix</keyword>
<dbReference type="PANTHER" id="PTHR30106:SF2">
    <property type="entry name" value="UPF0324 INNER MEMBRANE PROTEIN YEIH"/>
    <property type="match status" value="1"/>
</dbReference>
<evidence type="ECO:0000256" key="8">
    <source>
        <dbReference type="SAM" id="Phobius"/>
    </source>
</evidence>
<protein>
    <submittedName>
        <fullName evidence="9">Putative integral membrane protein (TIGR00698 family)</fullName>
    </submittedName>
</protein>